<evidence type="ECO:0000313" key="2">
    <source>
        <dbReference type="EMBL" id="RJG18266.1"/>
    </source>
</evidence>
<reference evidence="2 3" key="1">
    <citation type="submission" date="2018-09" db="EMBL/GenBank/DDBJ databases">
        <title>Alcanivorax profundi sp. nov., isolated from 1000 m-depth seawater of the Mariana Trench.</title>
        <authorList>
            <person name="Liu J."/>
        </authorList>
    </citation>
    <scope>NUCLEOTIDE SEQUENCE [LARGE SCALE GENOMIC DNA]</scope>
    <source>
        <strain evidence="2 3">MTEO17</strain>
    </source>
</reference>
<sequence length="85" mass="9128">MRALFGVLLSLPLSMMLMGLAAAWVPVPWNSWLVLQLIIGMLLWMSLSLLVALPEKAWPPLVGLLVANGIVWATLQTTGIYGGAA</sequence>
<keyword evidence="1" id="KW-0812">Transmembrane</keyword>
<name>A0A418XZ21_9GAMM</name>
<comment type="caution">
    <text evidence="2">The sequence shown here is derived from an EMBL/GenBank/DDBJ whole genome shotgun (WGS) entry which is preliminary data.</text>
</comment>
<evidence type="ECO:0000256" key="1">
    <source>
        <dbReference type="SAM" id="Phobius"/>
    </source>
</evidence>
<feature type="transmembrane region" description="Helical" evidence="1">
    <location>
        <begin position="33"/>
        <end position="54"/>
    </location>
</feature>
<dbReference type="EMBL" id="QYYA01000002">
    <property type="protein sequence ID" value="RJG18266.1"/>
    <property type="molecule type" value="Genomic_DNA"/>
</dbReference>
<keyword evidence="1" id="KW-0472">Membrane</keyword>
<dbReference type="RefSeq" id="WP_022985673.1">
    <property type="nucleotide sequence ID" value="NZ_CAXGPP010000005.1"/>
</dbReference>
<evidence type="ECO:0000313" key="3">
    <source>
        <dbReference type="Proteomes" id="UP000283734"/>
    </source>
</evidence>
<keyword evidence="3" id="KW-1185">Reference proteome</keyword>
<dbReference type="AlphaFoldDB" id="A0A418XZ21"/>
<dbReference type="Proteomes" id="UP000283734">
    <property type="component" value="Unassembled WGS sequence"/>
</dbReference>
<protein>
    <recommendedName>
        <fullName evidence="4">DUF4175 domain-containing protein</fullName>
    </recommendedName>
</protein>
<gene>
    <name evidence="2" type="ORF">D4A39_07275</name>
</gene>
<accession>A0A418XZ21</accession>
<proteinExistence type="predicted"/>
<dbReference type="OrthoDB" id="6080811at2"/>
<keyword evidence="1" id="KW-1133">Transmembrane helix</keyword>
<organism evidence="2 3">
    <name type="scientific">Alcanivorax profundi</name>
    <dbReference type="NCBI Taxonomy" id="2338368"/>
    <lineage>
        <taxon>Bacteria</taxon>
        <taxon>Pseudomonadati</taxon>
        <taxon>Pseudomonadota</taxon>
        <taxon>Gammaproteobacteria</taxon>
        <taxon>Oceanospirillales</taxon>
        <taxon>Alcanivoracaceae</taxon>
        <taxon>Alcanivorax</taxon>
    </lineage>
</organism>
<feature type="transmembrane region" description="Helical" evidence="1">
    <location>
        <begin position="61"/>
        <end position="84"/>
    </location>
</feature>
<evidence type="ECO:0008006" key="4">
    <source>
        <dbReference type="Google" id="ProtNLM"/>
    </source>
</evidence>